<dbReference type="GO" id="GO:0016787">
    <property type="term" value="F:hydrolase activity"/>
    <property type="evidence" value="ECO:0007669"/>
    <property type="project" value="InterPro"/>
</dbReference>
<dbReference type="OrthoDB" id="432010at2759"/>
<dbReference type="EMBL" id="QGMG01000065">
    <property type="protein sequence ID" value="TVY57962.1"/>
    <property type="molecule type" value="Genomic_DNA"/>
</dbReference>
<evidence type="ECO:0000256" key="1">
    <source>
        <dbReference type="ARBA" id="ARBA00022793"/>
    </source>
</evidence>
<dbReference type="PANTHER" id="PTHR21240">
    <property type="entry name" value="2-AMINO-3-CARBOXYLMUCONATE-6-SEMIALDEHYDE DECARBOXYLASE"/>
    <property type="match status" value="1"/>
</dbReference>
<dbReference type="SUPFAM" id="SSF51556">
    <property type="entry name" value="Metallo-dependent hydrolases"/>
    <property type="match status" value="1"/>
</dbReference>
<keyword evidence="6" id="KW-1185">Reference proteome</keyword>
<dbReference type="GO" id="GO:0005829">
    <property type="term" value="C:cytosol"/>
    <property type="evidence" value="ECO:0007669"/>
    <property type="project" value="TreeGrafter"/>
</dbReference>
<gene>
    <name evidence="5" type="ORF">LCER1_G003782</name>
</gene>
<dbReference type="InterPro" id="IPR032465">
    <property type="entry name" value="ACMSD"/>
</dbReference>
<keyword evidence="2 3" id="KW-0456">Lyase</keyword>
<dbReference type="Proteomes" id="UP000481288">
    <property type="component" value="Unassembled WGS sequence"/>
</dbReference>
<dbReference type="InterPro" id="IPR006680">
    <property type="entry name" value="Amidohydro-rel"/>
</dbReference>
<comment type="caution">
    <text evidence="5">The sequence shown here is derived from an EMBL/GenBank/DDBJ whole genome shotgun (WGS) entry which is preliminary data.</text>
</comment>
<dbReference type="Pfam" id="PF04909">
    <property type="entry name" value="Amidohydro_2"/>
    <property type="match status" value="1"/>
</dbReference>
<evidence type="ECO:0000313" key="6">
    <source>
        <dbReference type="Proteomes" id="UP000481288"/>
    </source>
</evidence>
<sequence>MAPRLSMVPTKMPLLGKVTLEEAFQPPFNMEAATGTNIDMYVYKERAAEYRSGIVNIKDRVMEARATGVGYTVCSLTVPGVQGETDPAAAESFATRSNDWIAEQIKAYPTELGAFGAVSMHNPKQAAVEMTRCIKELGFCGIMVNNWQHSLTATGERTLLLYDRPEYDVFWSTLEELDVPLYLHPSAPEAQIFDLLYKDHPYLIGPPSSFAIDVSTHVLCLITNGVFDRHPKAQLIVGHMGERMPFDFDRTHRWLEQVEKPRGMVAKKTLYQYFQENIWLTTSGQFSTSVMNFCVNLVGADRILFSVDYPYECYQDAADWFDNMDLNTRDKLKIGRENAKKLLKLGKYKDCDAPYHQ</sequence>
<name>A0A7D8ZBK2_9HELO</name>
<proteinExistence type="inferred from homology"/>
<evidence type="ECO:0000256" key="3">
    <source>
        <dbReference type="RuleBase" id="RU366045"/>
    </source>
</evidence>
<accession>A0A7D8ZBK2</accession>
<dbReference type="InterPro" id="IPR032466">
    <property type="entry name" value="Metal_Hydrolase"/>
</dbReference>
<evidence type="ECO:0000259" key="4">
    <source>
        <dbReference type="Pfam" id="PF04909"/>
    </source>
</evidence>
<reference evidence="5 6" key="1">
    <citation type="submission" date="2018-05" db="EMBL/GenBank/DDBJ databases">
        <title>Whole genome sequencing for identification of molecular markers to develop diagnostic detection tools for the regulated plant pathogen Lachnellula willkommii.</title>
        <authorList>
            <person name="Giroux E."/>
            <person name="Bilodeau G."/>
        </authorList>
    </citation>
    <scope>NUCLEOTIDE SEQUENCE [LARGE SCALE GENOMIC DNA]</scope>
    <source>
        <strain evidence="5 6">CBS 625.97</strain>
    </source>
</reference>
<comment type="similarity">
    <text evidence="3">Belongs to the metallo-dependent hydrolases superfamily.</text>
</comment>
<organism evidence="5 6">
    <name type="scientific">Lachnellula cervina</name>
    <dbReference type="NCBI Taxonomy" id="1316786"/>
    <lineage>
        <taxon>Eukaryota</taxon>
        <taxon>Fungi</taxon>
        <taxon>Dikarya</taxon>
        <taxon>Ascomycota</taxon>
        <taxon>Pezizomycotina</taxon>
        <taxon>Leotiomycetes</taxon>
        <taxon>Helotiales</taxon>
        <taxon>Lachnaceae</taxon>
        <taxon>Lachnellula</taxon>
    </lineage>
</organism>
<dbReference type="GO" id="GO:0019748">
    <property type="term" value="P:secondary metabolic process"/>
    <property type="evidence" value="ECO:0007669"/>
    <property type="project" value="TreeGrafter"/>
</dbReference>
<protein>
    <submittedName>
        <fullName evidence="5">2,3-dihydroxybenzoate decarboxylase</fullName>
    </submittedName>
</protein>
<dbReference type="GO" id="GO:0016831">
    <property type="term" value="F:carboxy-lyase activity"/>
    <property type="evidence" value="ECO:0007669"/>
    <property type="project" value="UniProtKB-KW"/>
</dbReference>
<dbReference type="PANTHER" id="PTHR21240:SF31">
    <property type="entry name" value="AMIDOHYDROLASE FAMILY PROTEIN (AFU_ORTHOLOGUE AFUA_7G05840)"/>
    <property type="match status" value="1"/>
</dbReference>
<dbReference type="Gene3D" id="3.20.20.140">
    <property type="entry name" value="Metal-dependent hydrolases"/>
    <property type="match status" value="1"/>
</dbReference>
<dbReference type="AlphaFoldDB" id="A0A7D8ZBK2"/>
<keyword evidence="1 3" id="KW-0210">Decarboxylase</keyword>
<evidence type="ECO:0000256" key="2">
    <source>
        <dbReference type="ARBA" id="ARBA00023239"/>
    </source>
</evidence>
<evidence type="ECO:0000313" key="5">
    <source>
        <dbReference type="EMBL" id="TVY57962.1"/>
    </source>
</evidence>
<feature type="domain" description="Amidohydrolase-related" evidence="4">
    <location>
        <begin position="79"/>
        <end position="345"/>
    </location>
</feature>